<dbReference type="Gene3D" id="1.10.10.60">
    <property type="entry name" value="Homeodomain-like"/>
    <property type="match status" value="1"/>
</dbReference>
<dbReference type="InterPro" id="IPR017970">
    <property type="entry name" value="Homeobox_CS"/>
</dbReference>
<keyword evidence="3 5" id="KW-0371">Homeobox</keyword>
<dbReference type="GO" id="GO:0005634">
    <property type="term" value="C:nucleus"/>
    <property type="evidence" value="ECO:0000318"/>
    <property type="project" value="GO_Central"/>
</dbReference>
<dbReference type="SUPFAM" id="SSF46689">
    <property type="entry name" value="Homeodomain-like"/>
    <property type="match status" value="1"/>
</dbReference>
<dbReference type="GO" id="GO:0000977">
    <property type="term" value="F:RNA polymerase II transcription regulatory region sequence-specific DNA binding"/>
    <property type="evidence" value="ECO:0000318"/>
    <property type="project" value="GO_Central"/>
</dbReference>
<dbReference type="PROSITE" id="PS00027">
    <property type="entry name" value="HOMEOBOX_1"/>
    <property type="match status" value="1"/>
</dbReference>
<dbReference type="FunFam" id="1.10.10.60:FF:000679">
    <property type="entry name" value="Homeobox protein aristaless"/>
    <property type="match status" value="1"/>
</dbReference>
<keyword evidence="4 5" id="KW-0539">Nucleus</keyword>
<evidence type="ECO:0000256" key="3">
    <source>
        <dbReference type="ARBA" id="ARBA00023155"/>
    </source>
</evidence>
<dbReference type="GeneID" id="118428316"/>
<protein>
    <submittedName>
        <fullName evidence="10">Homeobox protein goosecoid-2-like</fullName>
    </submittedName>
</protein>
<evidence type="ECO:0000256" key="5">
    <source>
        <dbReference type="PROSITE-ProRule" id="PRU00108"/>
    </source>
</evidence>
<evidence type="ECO:0000259" key="8">
    <source>
        <dbReference type="PROSITE" id="PS50071"/>
    </source>
</evidence>
<dbReference type="RefSeq" id="XP_035694242.1">
    <property type="nucleotide sequence ID" value="XM_035838349.1"/>
</dbReference>
<dbReference type="GO" id="GO:0000981">
    <property type="term" value="F:DNA-binding transcription factor activity, RNA polymerase II-specific"/>
    <property type="evidence" value="ECO:0000318"/>
    <property type="project" value="GO_Central"/>
</dbReference>
<dbReference type="InterPro" id="IPR001356">
    <property type="entry name" value="HD"/>
</dbReference>
<dbReference type="InterPro" id="IPR050649">
    <property type="entry name" value="Paired_Homeobox_TFs"/>
</dbReference>
<proteinExistence type="predicted"/>
<sequence length="300" mass="33650">MNAQEEFKKPRLRDSSISWLRPLSWSSSSEFESNRVPEPFFTFTVTDKAAEEVTMTTVTSPSVFSIESLLARRPTPQHIPAYYRVPMPCHPTAVYPAMVAQEYPTGYPATPCMASAYVPGLPLPAYAAPAWTTSPVQMAIGQATHPAMFGRQGRRKRRHRTIFTEEQLELLEKTFEKTHYPDVLLREELAMKVELKEERVEVWFKNRRAKWRKQQREVTERTTKAADDACDSDIDVTSLDDEDDVRSVSSDDGKAVSPGGCVTTPSQHLYTPAAVRPDSSTSPCNTLCDREAASTPSDGQ</sequence>
<evidence type="ECO:0000313" key="10">
    <source>
        <dbReference type="RefSeq" id="XP_035694242.1"/>
    </source>
</evidence>
<evidence type="ECO:0000256" key="6">
    <source>
        <dbReference type="RuleBase" id="RU000682"/>
    </source>
</evidence>
<dbReference type="InterPro" id="IPR009057">
    <property type="entry name" value="Homeodomain-like_sf"/>
</dbReference>
<feature type="compositionally biased region" description="Acidic residues" evidence="7">
    <location>
        <begin position="233"/>
        <end position="244"/>
    </location>
</feature>
<name>A0A9J7M3T8_BRAFL</name>
<feature type="region of interest" description="Disordered" evidence="7">
    <location>
        <begin position="233"/>
        <end position="300"/>
    </location>
</feature>
<dbReference type="PROSITE" id="PS50071">
    <property type="entry name" value="HOMEOBOX_2"/>
    <property type="match status" value="1"/>
</dbReference>
<dbReference type="Proteomes" id="UP000001554">
    <property type="component" value="Chromosome 1"/>
</dbReference>
<dbReference type="KEGG" id="bfo:118428316"/>
<dbReference type="CDD" id="cd00086">
    <property type="entry name" value="homeodomain"/>
    <property type="match status" value="1"/>
</dbReference>
<dbReference type="OMA" id="CMASAYV"/>
<evidence type="ECO:0000256" key="4">
    <source>
        <dbReference type="ARBA" id="ARBA00023242"/>
    </source>
</evidence>
<feature type="domain" description="Homeobox" evidence="8">
    <location>
        <begin position="154"/>
        <end position="214"/>
    </location>
</feature>
<dbReference type="OrthoDB" id="6159439at2759"/>
<accession>A0A9J7M3T8</accession>
<dbReference type="Pfam" id="PF00046">
    <property type="entry name" value="Homeodomain"/>
    <property type="match status" value="1"/>
</dbReference>
<evidence type="ECO:0000313" key="9">
    <source>
        <dbReference type="Proteomes" id="UP000001554"/>
    </source>
</evidence>
<feature type="DNA-binding region" description="Homeobox" evidence="5">
    <location>
        <begin position="156"/>
        <end position="215"/>
    </location>
</feature>
<comment type="subcellular location">
    <subcellularLocation>
        <location evidence="1 5 6">Nucleus</location>
    </subcellularLocation>
</comment>
<dbReference type="GO" id="GO:0006357">
    <property type="term" value="P:regulation of transcription by RNA polymerase II"/>
    <property type="evidence" value="ECO:0000318"/>
    <property type="project" value="GO_Central"/>
</dbReference>
<evidence type="ECO:0000256" key="1">
    <source>
        <dbReference type="ARBA" id="ARBA00004123"/>
    </source>
</evidence>
<keyword evidence="9" id="KW-1185">Reference proteome</keyword>
<dbReference type="SMART" id="SM00389">
    <property type="entry name" value="HOX"/>
    <property type="match status" value="1"/>
</dbReference>
<reference evidence="10" key="2">
    <citation type="submission" date="2025-08" db="UniProtKB">
        <authorList>
            <consortium name="RefSeq"/>
        </authorList>
    </citation>
    <scope>IDENTIFICATION</scope>
    <source>
        <strain evidence="10">S238N-H82</strain>
        <tissue evidence="10">Testes</tissue>
    </source>
</reference>
<dbReference type="AlphaFoldDB" id="A0A9J7M3T8"/>
<evidence type="ECO:0000256" key="7">
    <source>
        <dbReference type="SAM" id="MobiDB-lite"/>
    </source>
</evidence>
<evidence type="ECO:0000256" key="2">
    <source>
        <dbReference type="ARBA" id="ARBA00023125"/>
    </source>
</evidence>
<organism evidence="9 10">
    <name type="scientific">Branchiostoma floridae</name>
    <name type="common">Florida lancelet</name>
    <name type="synonym">Amphioxus</name>
    <dbReference type="NCBI Taxonomy" id="7739"/>
    <lineage>
        <taxon>Eukaryota</taxon>
        <taxon>Metazoa</taxon>
        <taxon>Chordata</taxon>
        <taxon>Cephalochordata</taxon>
        <taxon>Leptocardii</taxon>
        <taxon>Amphioxiformes</taxon>
        <taxon>Branchiostomatidae</taxon>
        <taxon>Branchiostoma</taxon>
    </lineage>
</organism>
<reference evidence="9" key="1">
    <citation type="journal article" date="2020" name="Nat. Ecol. Evol.">
        <title>Deeply conserved synteny resolves early events in vertebrate evolution.</title>
        <authorList>
            <person name="Simakov O."/>
            <person name="Marletaz F."/>
            <person name="Yue J.X."/>
            <person name="O'Connell B."/>
            <person name="Jenkins J."/>
            <person name="Brandt A."/>
            <person name="Calef R."/>
            <person name="Tung C.H."/>
            <person name="Huang T.K."/>
            <person name="Schmutz J."/>
            <person name="Satoh N."/>
            <person name="Yu J.K."/>
            <person name="Putnam N.H."/>
            <person name="Green R.E."/>
            <person name="Rokhsar D.S."/>
        </authorList>
    </citation>
    <scope>NUCLEOTIDE SEQUENCE [LARGE SCALE GENOMIC DNA]</scope>
    <source>
        <strain evidence="9">S238N-H82</strain>
    </source>
</reference>
<feature type="compositionally biased region" description="Basic and acidic residues" evidence="7">
    <location>
        <begin position="245"/>
        <end position="254"/>
    </location>
</feature>
<dbReference type="PANTHER" id="PTHR24329">
    <property type="entry name" value="HOMEOBOX PROTEIN ARISTALESS"/>
    <property type="match status" value="1"/>
</dbReference>
<gene>
    <name evidence="10" type="primary">LOC118428316</name>
</gene>
<dbReference type="PANTHER" id="PTHR24329:SF516">
    <property type="entry name" value="HOMEOBOX PROTEIN GOOSECOID"/>
    <property type="match status" value="1"/>
</dbReference>
<keyword evidence="2 5" id="KW-0238">DNA-binding</keyword>